<evidence type="ECO:0000313" key="2">
    <source>
        <dbReference type="EMBL" id="QHT78183.1"/>
    </source>
</evidence>
<sequence length="83" mass="9529">MQKKYHFLSVQKHQSGGQKTVRKVQIKNGKGYKSISHYNSGKLVKTAKKGLNNMEMEMIKVGKFIPGLFKDCNCNKKTRKARK</sequence>
<protein>
    <submittedName>
        <fullName evidence="2">Uncharacterized protein</fullName>
    </submittedName>
</protein>
<reference evidence="2" key="1">
    <citation type="journal article" date="2020" name="Nature">
        <title>Giant virus diversity and host interactions through global metagenomics.</title>
        <authorList>
            <person name="Schulz F."/>
            <person name="Roux S."/>
            <person name="Paez-Espino D."/>
            <person name="Jungbluth S."/>
            <person name="Walsh D.A."/>
            <person name="Denef V.J."/>
            <person name="McMahon K.D."/>
            <person name="Konstantinidis K.T."/>
            <person name="Eloe-Fadrosh E.A."/>
            <person name="Kyrpides N.C."/>
            <person name="Woyke T."/>
        </authorList>
    </citation>
    <scope>NUCLEOTIDE SEQUENCE</scope>
    <source>
        <strain evidence="2">GVMAG-M-3300023179-91</strain>
    </source>
</reference>
<organism evidence="2">
    <name type="scientific">viral metagenome</name>
    <dbReference type="NCBI Taxonomy" id="1070528"/>
    <lineage>
        <taxon>unclassified sequences</taxon>
        <taxon>metagenomes</taxon>
        <taxon>organismal metagenomes</taxon>
    </lineage>
</organism>
<name>A0A6C0HDV2_9ZZZZ</name>
<dbReference type="AlphaFoldDB" id="A0A6C0HDV2"/>
<accession>A0A6C0HDV2</accession>
<dbReference type="EMBL" id="MN739929">
    <property type="protein sequence ID" value="QHT78183.1"/>
    <property type="molecule type" value="Genomic_DNA"/>
</dbReference>
<feature type="region of interest" description="Disordered" evidence="1">
    <location>
        <begin position="1"/>
        <end position="21"/>
    </location>
</feature>
<evidence type="ECO:0000256" key="1">
    <source>
        <dbReference type="SAM" id="MobiDB-lite"/>
    </source>
</evidence>
<proteinExistence type="predicted"/>